<sequence length="205" mass="22653">MPRTYTAQAGDCVSSISHAHNLSPQRVWEAPENESLRRERTSPHVLKPGDTVTLPDKEIRQVPCATGRTHTFRLKGIPERFRLRLHEDGAPRTKVPYRLVIGDVTHEGETNEQGLIECGIPPGAREATLEVGGEEYTLSLGTLQPVSTEEGLRARLVNLGFLADEASEEDALSEAVARFQAEYGLMPNGTVDERTRHKLREAHGA</sequence>
<dbReference type="EMBL" id="CP000113">
    <property type="protein sequence ID" value="ABF88189.1"/>
    <property type="molecule type" value="Genomic_DNA"/>
</dbReference>
<dbReference type="Gene3D" id="1.10.101.10">
    <property type="entry name" value="PGBD-like superfamily/PGBD"/>
    <property type="match status" value="1"/>
</dbReference>
<dbReference type="InterPro" id="IPR002477">
    <property type="entry name" value="Peptidoglycan-bd-like"/>
</dbReference>
<dbReference type="STRING" id="246197.MXAN_1196"/>
<evidence type="ECO:0000313" key="3">
    <source>
        <dbReference type="Proteomes" id="UP000002402"/>
    </source>
</evidence>
<dbReference type="HOGENOM" id="CLU_1304207_0_0_7"/>
<dbReference type="InterPro" id="IPR018392">
    <property type="entry name" value="LysM"/>
</dbReference>
<dbReference type="eggNOG" id="COG3409">
    <property type="taxonomic scope" value="Bacteria"/>
</dbReference>
<dbReference type="AlphaFoldDB" id="Q1DD18"/>
<keyword evidence="3" id="KW-1185">Reference proteome</keyword>
<dbReference type="Gene3D" id="3.10.350.10">
    <property type="entry name" value="LysM domain"/>
    <property type="match status" value="1"/>
</dbReference>
<evidence type="ECO:0000259" key="1">
    <source>
        <dbReference type="Pfam" id="PF01471"/>
    </source>
</evidence>
<dbReference type="KEGG" id="mxa:MXAN_1196"/>
<dbReference type="InterPro" id="IPR036365">
    <property type="entry name" value="PGBD-like_sf"/>
</dbReference>
<dbReference type="Proteomes" id="UP000002402">
    <property type="component" value="Chromosome"/>
</dbReference>
<feature type="domain" description="Peptidoglycan binding-like" evidence="1">
    <location>
        <begin position="152"/>
        <end position="199"/>
    </location>
</feature>
<dbReference type="InterPro" id="IPR036366">
    <property type="entry name" value="PGBDSf"/>
</dbReference>
<dbReference type="InterPro" id="IPR036779">
    <property type="entry name" value="LysM_dom_sf"/>
</dbReference>
<evidence type="ECO:0000313" key="2">
    <source>
        <dbReference type="EMBL" id="ABF88189.1"/>
    </source>
</evidence>
<dbReference type="CDD" id="cd00118">
    <property type="entry name" value="LysM"/>
    <property type="match status" value="1"/>
</dbReference>
<accession>Q1DD18</accession>
<protein>
    <recommendedName>
        <fullName evidence="1">Peptidoglycan binding-like domain-containing protein</fullName>
    </recommendedName>
</protein>
<dbReference type="EnsemblBacteria" id="ABF88189">
    <property type="protein sequence ID" value="ABF88189"/>
    <property type="gene ID" value="MXAN_1196"/>
</dbReference>
<name>Q1DD18_MYXXD</name>
<reference evidence="2 3" key="1">
    <citation type="journal article" date="2006" name="Proc. Natl. Acad. Sci. U.S.A.">
        <title>Evolution of sensory complexity recorded in a myxobacterial genome.</title>
        <authorList>
            <person name="Goldman B.S."/>
            <person name="Nierman W.C."/>
            <person name="Kaiser D."/>
            <person name="Slater S.C."/>
            <person name="Durkin A.S."/>
            <person name="Eisen J.A."/>
            <person name="Ronning C.M."/>
            <person name="Barbazuk W.B."/>
            <person name="Blanchard M."/>
            <person name="Field C."/>
            <person name="Halling C."/>
            <person name="Hinkle G."/>
            <person name="Iartchuk O."/>
            <person name="Kim H.S."/>
            <person name="Mackenzie C."/>
            <person name="Madupu R."/>
            <person name="Miller N."/>
            <person name="Shvartsbeyn A."/>
            <person name="Sullivan S.A."/>
            <person name="Vaudin M."/>
            <person name="Wiegand R."/>
            <person name="Kaplan H.B."/>
        </authorList>
    </citation>
    <scope>NUCLEOTIDE SEQUENCE [LARGE SCALE GENOMIC DNA]</scope>
    <source>
        <strain evidence="3">DK1622</strain>
    </source>
</reference>
<proteinExistence type="predicted"/>
<dbReference type="SUPFAM" id="SSF47090">
    <property type="entry name" value="PGBD-like"/>
    <property type="match status" value="1"/>
</dbReference>
<organism evidence="2 3">
    <name type="scientific">Myxococcus xanthus (strain DK1622)</name>
    <dbReference type="NCBI Taxonomy" id="246197"/>
    <lineage>
        <taxon>Bacteria</taxon>
        <taxon>Pseudomonadati</taxon>
        <taxon>Myxococcota</taxon>
        <taxon>Myxococcia</taxon>
        <taxon>Myxococcales</taxon>
        <taxon>Cystobacterineae</taxon>
        <taxon>Myxococcaceae</taxon>
        <taxon>Myxococcus</taxon>
    </lineage>
</organism>
<dbReference type="eggNOG" id="COG1652">
    <property type="taxonomic scope" value="Bacteria"/>
</dbReference>
<gene>
    <name evidence="2" type="ordered locus">MXAN_1196</name>
</gene>
<dbReference type="Pfam" id="PF01471">
    <property type="entry name" value="PG_binding_1"/>
    <property type="match status" value="1"/>
</dbReference>